<proteinExistence type="predicted"/>
<evidence type="ECO:0000313" key="1">
    <source>
        <dbReference type="EMBL" id="GFC94669.1"/>
    </source>
</evidence>
<gene>
    <name evidence="1" type="ORF">Tci_866639</name>
</gene>
<comment type="caution">
    <text evidence="1">The sequence shown here is derived from an EMBL/GenBank/DDBJ whole genome shotgun (WGS) entry which is preliminary data.</text>
</comment>
<name>A0A699SAM4_TANCI</name>
<organism evidence="1">
    <name type="scientific">Tanacetum cinerariifolium</name>
    <name type="common">Dalmatian daisy</name>
    <name type="synonym">Chrysanthemum cinerariifolium</name>
    <dbReference type="NCBI Taxonomy" id="118510"/>
    <lineage>
        <taxon>Eukaryota</taxon>
        <taxon>Viridiplantae</taxon>
        <taxon>Streptophyta</taxon>
        <taxon>Embryophyta</taxon>
        <taxon>Tracheophyta</taxon>
        <taxon>Spermatophyta</taxon>
        <taxon>Magnoliopsida</taxon>
        <taxon>eudicotyledons</taxon>
        <taxon>Gunneridae</taxon>
        <taxon>Pentapetalae</taxon>
        <taxon>asterids</taxon>
        <taxon>campanulids</taxon>
        <taxon>Asterales</taxon>
        <taxon>Asteraceae</taxon>
        <taxon>Asteroideae</taxon>
        <taxon>Anthemideae</taxon>
        <taxon>Anthemidinae</taxon>
        <taxon>Tanacetum</taxon>
    </lineage>
</organism>
<reference evidence="1" key="1">
    <citation type="journal article" date="2019" name="Sci. Rep.">
        <title>Draft genome of Tanacetum cinerariifolium, the natural source of mosquito coil.</title>
        <authorList>
            <person name="Yamashiro T."/>
            <person name="Shiraishi A."/>
            <person name="Satake H."/>
            <person name="Nakayama K."/>
        </authorList>
    </citation>
    <scope>NUCLEOTIDE SEQUENCE</scope>
</reference>
<feature type="non-terminal residue" evidence="1">
    <location>
        <position position="1"/>
    </location>
</feature>
<sequence>LTISYVVDEANRRQAVQIPYAQWKQLKQRLLDAEMQFWEIQKLEAEMRRSDLLQALVEIQAVEAGHLQATTVAEAFFSNSQAESSFATNTLLLVVQLQRQKITGFAKALSSDYLSIGWIIERKKSKQRPAMRIEVHFICRNAVDKIQLAPVKLYLAAIYDKSEQKLVQPNPF</sequence>
<protein>
    <submittedName>
        <fullName evidence="1">Uncharacterized protein</fullName>
    </submittedName>
</protein>
<accession>A0A699SAM4</accession>
<dbReference type="AlphaFoldDB" id="A0A699SAM4"/>
<dbReference type="EMBL" id="BKCJ011150096">
    <property type="protein sequence ID" value="GFC94669.1"/>
    <property type="molecule type" value="Genomic_DNA"/>
</dbReference>